<dbReference type="GO" id="GO:0032889">
    <property type="term" value="P:regulation of vacuole fusion, non-autophagic"/>
    <property type="evidence" value="ECO:0007669"/>
    <property type="project" value="EnsemblFungi"/>
</dbReference>
<proteinExistence type="predicted"/>
<dbReference type="Gene3D" id="1.10.472.80">
    <property type="entry name" value="Ypt/Rab-GAP domain of gyp1p, domain 3"/>
    <property type="match status" value="1"/>
</dbReference>
<organism evidence="4 5">
    <name type="scientific">Eremothecium cymbalariae (strain CBS 270.75 / DBVPG 7215 / KCTC 17166 / NRRL Y-17582)</name>
    <name type="common">Yeast</name>
    <dbReference type="NCBI Taxonomy" id="931890"/>
    <lineage>
        <taxon>Eukaryota</taxon>
        <taxon>Fungi</taxon>
        <taxon>Dikarya</taxon>
        <taxon>Ascomycota</taxon>
        <taxon>Saccharomycotina</taxon>
        <taxon>Saccharomycetes</taxon>
        <taxon>Saccharomycetales</taxon>
        <taxon>Saccharomycetaceae</taxon>
        <taxon>Eremothecium</taxon>
    </lineage>
</organism>
<dbReference type="SMART" id="SM00164">
    <property type="entry name" value="TBC"/>
    <property type="match status" value="1"/>
</dbReference>
<protein>
    <recommendedName>
        <fullName evidence="3">Rab-GAP TBC domain-containing protein</fullName>
    </recommendedName>
</protein>
<name>G8JUQ3_ERECY</name>
<dbReference type="KEGG" id="erc:Ecym_6462"/>
<dbReference type="InterPro" id="IPR000195">
    <property type="entry name" value="Rab-GAP-TBC_dom"/>
</dbReference>
<evidence type="ECO:0000256" key="1">
    <source>
        <dbReference type="ARBA" id="ARBA00022468"/>
    </source>
</evidence>
<dbReference type="AlphaFoldDB" id="G8JUQ3"/>
<evidence type="ECO:0000313" key="4">
    <source>
        <dbReference type="EMBL" id="AET40833.1"/>
    </source>
</evidence>
<evidence type="ECO:0000259" key="3">
    <source>
        <dbReference type="PROSITE" id="PS50086"/>
    </source>
</evidence>
<dbReference type="Pfam" id="PF00566">
    <property type="entry name" value="RabGAP-TBC"/>
    <property type="match status" value="1"/>
</dbReference>
<dbReference type="InParanoid" id="G8JUQ3"/>
<dbReference type="InterPro" id="IPR035969">
    <property type="entry name" value="Rab-GAP_TBC_sf"/>
</dbReference>
<dbReference type="PANTHER" id="PTHR22957">
    <property type="entry name" value="TBC1 DOMAIN FAMILY MEMBER GTPASE-ACTIVATING PROTEIN"/>
    <property type="match status" value="1"/>
</dbReference>
<dbReference type="eggNOG" id="KOG2197">
    <property type="taxonomic scope" value="Eukaryota"/>
</dbReference>
<dbReference type="GeneID" id="11471160"/>
<dbReference type="Gene3D" id="1.10.8.270">
    <property type="entry name" value="putative rabgap domain of human tbc1 domain family member 14 like domains"/>
    <property type="match status" value="1"/>
</dbReference>
<gene>
    <name evidence="4" type="ordered locus">Ecym_6462</name>
</gene>
<feature type="region of interest" description="Disordered" evidence="2">
    <location>
        <begin position="460"/>
        <end position="491"/>
    </location>
</feature>
<dbReference type="HOGENOM" id="CLU_004457_0_1_1"/>
<dbReference type="FunCoup" id="G8JUQ3">
    <property type="interactions" value="71"/>
</dbReference>
<sequence>MSTNLLFCKSEVFALAHQNSNERKKGILLITRDPQQPVEDSTVTWVDTEELSNHHLAFLQSAELKLSISPGASLQLTKDVVLQAMYSPLSFSLKLSYIISLKFIPPDPNGWYQGSVTIKSKNDIDDIPILFFNDSACPSTKDKAKQLINSFQPFETASNVYWGGADFRDLICLLVDMRPTKNDSSVYLINATPEELLTFSMQTPKVVSSLRSGMGEGSETNVWNSFQNYRWSAMSMVASATTKVSTLVGTMVRKHPLVQLAERNSNNPYVRKMLDNPRVQDVQREFDSAKIYLAKWSLGVKEQAEKYRLNDTANDNYRRILVNEFGTEGDFEVTEKMLDDALKKRHPVTEDEWLSFFDQRGRLFMSEREIKSRIFHGGVESMSLRRQVWPFLLGVYSWGSSYEERVSVMKELHVSYQKYKTLALERTPLENEAETAYWSDQIFRIEKDVKRNDRNLDLFRYNTKTGAPPNKAGTSKDSPDKNSSDDKEEADGNWEIKNPHLKILRDILICYNLYNSRLGYVQGMTDLLSPLYCVLQDEEMTFWCFVKFMDRMERNFLRDQSGIRDQMLTISELCQLLLPKFNEHLGNCDSSNFFFCFRMLLVWFKREFEFEGICNIWEIFWTNFYSSQFQIFFLLAIFQKNSRPVMYHLTQFDEVLKYFNELKGAMNWNDLMVRAELLFIHFKKTVAVFDRDAELHHRSSAGTTGYQKNITAKEKKEFTKNVISENLRLLLSTKLIVQIEETKTGNSLR</sequence>
<evidence type="ECO:0000313" key="5">
    <source>
        <dbReference type="Proteomes" id="UP000006790"/>
    </source>
</evidence>
<dbReference type="OMA" id="WWREQRG"/>
<keyword evidence="5" id="KW-1185">Reference proteome</keyword>
<dbReference type="SUPFAM" id="SSF47923">
    <property type="entry name" value="Ypt/Rab-GAP domain of gyp1p"/>
    <property type="match status" value="2"/>
</dbReference>
<dbReference type="OrthoDB" id="10264062at2759"/>
<dbReference type="Proteomes" id="UP000006790">
    <property type="component" value="Chromosome 6"/>
</dbReference>
<accession>G8JUQ3</accession>
<dbReference type="GO" id="GO:0016192">
    <property type="term" value="P:vesicle-mediated transport"/>
    <property type="evidence" value="ECO:0007669"/>
    <property type="project" value="EnsemblFungi"/>
</dbReference>
<dbReference type="PROSITE" id="PS50086">
    <property type="entry name" value="TBC_RABGAP"/>
    <property type="match status" value="1"/>
</dbReference>
<dbReference type="PANTHER" id="PTHR22957:SF502">
    <property type="entry name" value="SMALL G PROTEIN SIGNALING MODULATOR 2-RELATED"/>
    <property type="match status" value="1"/>
</dbReference>
<dbReference type="STRING" id="931890.G8JUQ3"/>
<dbReference type="EMBL" id="CP002502">
    <property type="protein sequence ID" value="AET40833.1"/>
    <property type="molecule type" value="Genomic_DNA"/>
</dbReference>
<keyword evidence="1" id="KW-0343">GTPase activation</keyword>
<dbReference type="RefSeq" id="XP_003647650.1">
    <property type="nucleotide sequence ID" value="XM_003647602.1"/>
</dbReference>
<feature type="domain" description="Rab-GAP TBC" evidence="3">
    <location>
        <begin position="379"/>
        <end position="624"/>
    </location>
</feature>
<evidence type="ECO:0000256" key="2">
    <source>
        <dbReference type="SAM" id="MobiDB-lite"/>
    </source>
</evidence>
<reference evidence="5" key="1">
    <citation type="journal article" date="2012" name="G3 (Bethesda)">
        <title>Pichia sorbitophila, an interspecies yeast hybrid reveals early steps of genome resolution following polyploidization.</title>
        <authorList>
            <person name="Leh Louis V."/>
            <person name="Despons L."/>
            <person name="Friedrich A."/>
            <person name="Martin T."/>
            <person name="Durrens P."/>
            <person name="Casaregola S."/>
            <person name="Neuveglise C."/>
            <person name="Fairhead C."/>
            <person name="Marck C."/>
            <person name="Cruz J.A."/>
            <person name="Straub M.L."/>
            <person name="Kugler V."/>
            <person name="Sacerdot C."/>
            <person name="Uzunov Z."/>
            <person name="Thierry A."/>
            <person name="Weiss S."/>
            <person name="Bleykasten C."/>
            <person name="De Montigny J."/>
            <person name="Jacques N."/>
            <person name="Jung P."/>
            <person name="Lemaire M."/>
            <person name="Mallet S."/>
            <person name="Morel G."/>
            <person name="Richard G.F."/>
            <person name="Sarkar A."/>
            <person name="Savel G."/>
            <person name="Schacherer J."/>
            <person name="Seret M.L."/>
            <person name="Talla E."/>
            <person name="Samson G."/>
            <person name="Jubin C."/>
            <person name="Poulain J."/>
            <person name="Vacherie B."/>
            <person name="Barbe V."/>
            <person name="Pelletier E."/>
            <person name="Sherman D.J."/>
            <person name="Westhof E."/>
            <person name="Weissenbach J."/>
            <person name="Baret P.V."/>
            <person name="Wincker P."/>
            <person name="Gaillardin C."/>
            <person name="Dujon B."/>
            <person name="Souciet J.L."/>
        </authorList>
    </citation>
    <scope>NUCLEOTIDE SEQUENCE [LARGE SCALE GENOMIC DNA]</scope>
    <source>
        <strain evidence="5">CBS 270.75 / DBVPG 7215 / KCTC 17166 / NRRL Y-17582</strain>
    </source>
</reference>
<dbReference type="GO" id="GO:0005096">
    <property type="term" value="F:GTPase activator activity"/>
    <property type="evidence" value="ECO:0007669"/>
    <property type="project" value="UniProtKB-KW"/>
</dbReference>
<dbReference type="GO" id="GO:0005770">
    <property type="term" value="C:late endosome"/>
    <property type="evidence" value="ECO:0007669"/>
    <property type="project" value="EnsemblFungi"/>
</dbReference>